<dbReference type="Gene3D" id="3.40.50.150">
    <property type="entry name" value="Vaccinia Virus protein VP39"/>
    <property type="match status" value="1"/>
</dbReference>
<dbReference type="InterPro" id="IPR006342">
    <property type="entry name" value="FkbM_mtfrase"/>
</dbReference>
<dbReference type="Pfam" id="PF05050">
    <property type="entry name" value="Methyltransf_21"/>
    <property type="match status" value="1"/>
</dbReference>
<dbReference type="PANTHER" id="PTHR34203">
    <property type="entry name" value="METHYLTRANSFERASE, FKBM FAMILY PROTEIN"/>
    <property type="match status" value="1"/>
</dbReference>
<dbReference type="InterPro" id="IPR052514">
    <property type="entry name" value="SAM-dependent_MTase"/>
</dbReference>
<organism evidence="2 3">
    <name type="scientific">Cylindrospermopsis raciborskii CENA302</name>
    <dbReference type="NCBI Taxonomy" id="1170768"/>
    <lineage>
        <taxon>Bacteria</taxon>
        <taxon>Bacillati</taxon>
        <taxon>Cyanobacteriota</taxon>
        <taxon>Cyanophyceae</taxon>
        <taxon>Nostocales</taxon>
        <taxon>Aphanizomenonaceae</taxon>
        <taxon>Cylindrospermopsis</taxon>
    </lineage>
</organism>
<sequence length="282" mass="31195">MPNPLKEAMKAILSGTVSVLGRTGISQYIFQLAVNNAMDSTLQVLHRGIKLSFSTPNSLNYWRVSTFSSKEPETLEWIDSFPENVVLWDIGANVGLYSVYASVTKNCTVFAFEPSVFNLELLARNIFLNGLSQKVTIIPLPLSDRISLSSMRMTSTEWGGALSTFGKEFGFDGEPIKQTFEFSTLGMTMDEAVTLLKIPTPDFIKMDVDGLEHFILQGGANVLKNTKGVLIEVNDDFEEQAKSCHDLLVNAGLSLKEKRHSDIIASSTSGFANCYNQIWVRS</sequence>
<keyword evidence="2" id="KW-0808">Transferase</keyword>
<evidence type="ECO:0000313" key="2">
    <source>
        <dbReference type="EMBL" id="OPH11092.1"/>
    </source>
</evidence>
<protein>
    <submittedName>
        <fullName evidence="2">Methyltransferase</fullName>
    </submittedName>
</protein>
<dbReference type="AlphaFoldDB" id="A0A9Q5QZ60"/>
<gene>
    <name evidence="2" type="ORF">CENA302_01800</name>
</gene>
<reference evidence="2 3" key="1">
    <citation type="submission" date="2017-01" db="EMBL/GenBank/DDBJ databases">
        <authorList>
            <person name="Abreu V.A."/>
            <person name="Popin R.V."/>
            <person name="Rigonato J."/>
            <person name="Andreote A.P."/>
            <person name="Schaker P.C."/>
            <person name="Hoff-Risseti C."/>
            <person name="Alvarenga D.O."/>
            <person name="Varani A.M."/>
            <person name="Fiore M.F."/>
        </authorList>
    </citation>
    <scope>NUCLEOTIDE SEQUENCE [LARGE SCALE GENOMIC DNA]</scope>
    <source>
        <strain evidence="2 3">CENA302</strain>
    </source>
</reference>
<dbReference type="NCBIfam" id="TIGR01444">
    <property type="entry name" value="fkbM_fam"/>
    <property type="match status" value="1"/>
</dbReference>
<feature type="domain" description="Methyltransferase FkbM" evidence="1">
    <location>
        <begin position="89"/>
        <end position="247"/>
    </location>
</feature>
<dbReference type="GO" id="GO:0008168">
    <property type="term" value="F:methyltransferase activity"/>
    <property type="evidence" value="ECO:0007669"/>
    <property type="project" value="UniProtKB-KW"/>
</dbReference>
<dbReference type="SUPFAM" id="SSF53335">
    <property type="entry name" value="S-adenosyl-L-methionine-dependent methyltransferases"/>
    <property type="match status" value="1"/>
</dbReference>
<proteinExistence type="predicted"/>
<evidence type="ECO:0000313" key="3">
    <source>
        <dbReference type="Proteomes" id="UP000190056"/>
    </source>
</evidence>
<dbReference type="RefSeq" id="WP_079290502.1">
    <property type="nucleotide sequence ID" value="NZ_MTPU01000012.1"/>
</dbReference>
<dbReference type="GO" id="GO:0032259">
    <property type="term" value="P:methylation"/>
    <property type="evidence" value="ECO:0007669"/>
    <property type="project" value="UniProtKB-KW"/>
</dbReference>
<evidence type="ECO:0000259" key="1">
    <source>
        <dbReference type="Pfam" id="PF05050"/>
    </source>
</evidence>
<dbReference type="InterPro" id="IPR029063">
    <property type="entry name" value="SAM-dependent_MTases_sf"/>
</dbReference>
<name>A0A9Q5QZ60_9CYAN</name>
<accession>A0A9Q5QZ60</accession>
<comment type="caution">
    <text evidence="2">The sequence shown here is derived from an EMBL/GenBank/DDBJ whole genome shotgun (WGS) entry which is preliminary data.</text>
</comment>
<dbReference type="PANTHER" id="PTHR34203:SF15">
    <property type="entry name" value="SLL1173 PROTEIN"/>
    <property type="match status" value="1"/>
</dbReference>
<dbReference type="Proteomes" id="UP000190056">
    <property type="component" value="Unassembled WGS sequence"/>
</dbReference>
<keyword evidence="2" id="KW-0489">Methyltransferase</keyword>
<dbReference type="EMBL" id="MTPU01000012">
    <property type="protein sequence ID" value="OPH11092.1"/>
    <property type="molecule type" value="Genomic_DNA"/>
</dbReference>